<organism evidence="9">
    <name type="scientific">Zeugodacus cucurbitae</name>
    <name type="common">Melon fruit fly</name>
    <name type="synonym">Bactrocera cucurbitae</name>
    <dbReference type="NCBI Taxonomy" id="28588"/>
    <lineage>
        <taxon>Eukaryota</taxon>
        <taxon>Metazoa</taxon>
        <taxon>Ecdysozoa</taxon>
        <taxon>Arthropoda</taxon>
        <taxon>Hexapoda</taxon>
        <taxon>Insecta</taxon>
        <taxon>Pterygota</taxon>
        <taxon>Neoptera</taxon>
        <taxon>Endopterygota</taxon>
        <taxon>Diptera</taxon>
        <taxon>Brachycera</taxon>
        <taxon>Muscomorpha</taxon>
        <taxon>Tephritoidea</taxon>
        <taxon>Tephritidae</taxon>
        <taxon>Zeugodacus</taxon>
        <taxon>Zeugodacus</taxon>
    </lineage>
</organism>
<reference evidence="9" key="2">
    <citation type="journal article" date="2015" name="Gigascience">
        <title>Reconstructing a comprehensive transcriptome assembly of a white-pupal translocated strain of the pest fruit fly Bactrocera cucurbitae.</title>
        <authorList>
            <person name="Sim S.B."/>
            <person name="Calla B."/>
            <person name="Hall B."/>
            <person name="DeRego T."/>
            <person name="Geib S.M."/>
        </authorList>
    </citation>
    <scope>NUCLEOTIDE SEQUENCE</scope>
</reference>
<dbReference type="EMBL" id="GBXI01015852">
    <property type="protein sequence ID" value="JAC98439.1"/>
    <property type="molecule type" value="Transcribed_RNA"/>
</dbReference>
<name>A0A0A1WIU4_ZEUCU</name>
<evidence type="ECO:0000256" key="3">
    <source>
        <dbReference type="ARBA" id="ARBA00023145"/>
    </source>
</evidence>
<comment type="similarity">
    <text evidence="6">Belongs to the peptidase S1 family. CLIP subfamily.</text>
</comment>
<dbReference type="GO" id="GO:0004252">
    <property type="term" value="F:serine-type endopeptidase activity"/>
    <property type="evidence" value="ECO:0007669"/>
    <property type="project" value="InterPro"/>
</dbReference>
<keyword evidence="3" id="KW-0865">Zymogen</keyword>
<evidence type="ECO:0000313" key="9">
    <source>
        <dbReference type="EMBL" id="JAC98439.1"/>
    </source>
</evidence>
<protein>
    <submittedName>
        <fullName evidence="9">Serine protease easter</fullName>
    </submittedName>
</protein>
<dbReference type="InterPro" id="IPR009003">
    <property type="entry name" value="Peptidase_S1_PA"/>
</dbReference>
<dbReference type="Pfam" id="PF00089">
    <property type="entry name" value="Trypsin"/>
    <property type="match status" value="1"/>
</dbReference>
<feature type="domain" description="Peptidase S1" evidence="8">
    <location>
        <begin position="143"/>
        <end position="397"/>
    </location>
</feature>
<keyword evidence="2" id="KW-0106">Calcium</keyword>
<dbReference type="PROSITE" id="PS00134">
    <property type="entry name" value="TRYPSIN_HIS"/>
    <property type="match status" value="1"/>
</dbReference>
<dbReference type="PROSITE" id="PS50240">
    <property type="entry name" value="TRYPSIN_DOM"/>
    <property type="match status" value="1"/>
</dbReference>
<dbReference type="InterPro" id="IPR043504">
    <property type="entry name" value="Peptidase_S1_PA_chymotrypsin"/>
</dbReference>
<evidence type="ECO:0000259" key="8">
    <source>
        <dbReference type="PROSITE" id="PS50240"/>
    </source>
</evidence>
<keyword evidence="1" id="KW-0732">Signal</keyword>
<evidence type="ECO:0000256" key="1">
    <source>
        <dbReference type="ARBA" id="ARBA00022729"/>
    </source>
</evidence>
<dbReference type="InterPro" id="IPR018114">
    <property type="entry name" value="TRYPSIN_HIS"/>
</dbReference>
<dbReference type="FunFam" id="2.40.10.10:FF:000028">
    <property type="entry name" value="Serine protease easter"/>
    <property type="match status" value="1"/>
</dbReference>
<keyword evidence="7" id="KW-0812">Transmembrane</keyword>
<dbReference type="SUPFAM" id="SSF50494">
    <property type="entry name" value="Trypsin-like serine proteases"/>
    <property type="match status" value="1"/>
</dbReference>
<feature type="transmembrane region" description="Helical" evidence="7">
    <location>
        <begin position="21"/>
        <end position="40"/>
    </location>
</feature>
<evidence type="ECO:0000256" key="7">
    <source>
        <dbReference type="SAM" id="Phobius"/>
    </source>
</evidence>
<feature type="non-terminal residue" evidence="9">
    <location>
        <position position="1"/>
    </location>
</feature>
<evidence type="ECO:0000256" key="6">
    <source>
        <dbReference type="ARBA" id="ARBA00024195"/>
    </source>
</evidence>
<dbReference type="InterPro" id="IPR051487">
    <property type="entry name" value="Ser/Thr_Proteases_Immune/Dev"/>
</dbReference>
<dbReference type="PRINTS" id="PR00722">
    <property type="entry name" value="CHYMOTRYPSIN"/>
</dbReference>
<dbReference type="AlphaFoldDB" id="A0A0A1WIU4"/>
<reference evidence="9" key="1">
    <citation type="submission" date="2014-11" db="EMBL/GenBank/DDBJ databases">
        <authorList>
            <person name="Geib S."/>
        </authorList>
    </citation>
    <scope>NUCLEOTIDE SEQUENCE</scope>
</reference>
<evidence type="ECO:0000256" key="4">
    <source>
        <dbReference type="ARBA" id="ARBA00023157"/>
    </source>
</evidence>
<evidence type="ECO:0000256" key="2">
    <source>
        <dbReference type="ARBA" id="ARBA00022837"/>
    </source>
</evidence>
<dbReference type="SMART" id="SM00020">
    <property type="entry name" value="Tryp_SPc"/>
    <property type="match status" value="1"/>
</dbReference>
<keyword evidence="4" id="KW-1015">Disulfide bond</keyword>
<dbReference type="PANTHER" id="PTHR24256">
    <property type="entry name" value="TRYPTASE-RELATED"/>
    <property type="match status" value="1"/>
</dbReference>
<dbReference type="Gene3D" id="2.40.10.10">
    <property type="entry name" value="Trypsin-like serine proteases"/>
    <property type="match status" value="2"/>
</dbReference>
<keyword evidence="9" id="KW-0645">Protease</keyword>
<keyword evidence="7" id="KW-0472">Membrane</keyword>
<dbReference type="GO" id="GO:0006508">
    <property type="term" value="P:proteolysis"/>
    <property type="evidence" value="ECO:0007669"/>
    <property type="project" value="UniProtKB-KW"/>
</dbReference>
<keyword evidence="9" id="KW-0378">Hydrolase</keyword>
<accession>A0A0A1WIU4</accession>
<gene>
    <name evidence="9" type="primary">ea_15</name>
    <name evidence="9" type="ORF">g.36341</name>
</gene>
<proteinExistence type="inferred from homology"/>
<sequence length="398" mass="44558">AVLQEYSACAVVVIMAGLKPSLFACFLLCCCCCNVFTVAYQRYCRENGIHGQCGLYENCETLRGIPLTDEMRNNTDCANSGLSGDVVCCLRRSSRRTTRTTTRRIVYTTATTPASLLEKEYINPRGLALLNQNKCGSLNNDRVANGIDAKLGEFPWSALLLYAEKKPLCGGSVITDRFVLTAAHCIRDDLQLVRLGEHDLSTAVDCAKICQTYEEFGIDPQQKPFIHPDYDDSTKYKDIALIKLDRTIDFQTYNHIKPICLPITPSDYNLVPMDILVLAGWGLTEKNENRQTEILQKGLLRFEPLDVCKELYPLYTVDNSKLCIKSGSNHTVSCQGDSGSPIFWKTRYSVGRFWRWHYTQIGLVSLGFGGRCGGLTSVPFIFENVTDSLAWLTNTILK</sequence>
<evidence type="ECO:0000256" key="5">
    <source>
        <dbReference type="ARBA" id="ARBA00023180"/>
    </source>
</evidence>
<dbReference type="CDD" id="cd00190">
    <property type="entry name" value="Tryp_SPc"/>
    <property type="match status" value="1"/>
</dbReference>
<dbReference type="InterPro" id="IPR001314">
    <property type="entry name" value="Peptidase_S1A"/>
</dbReference>
<dbReference type="InterPro" id="IPR001254">
    <property type="entry name" value="Trypsin_dom"/>
</dbReference>
<keyword evidence="5" id="KW-0325">Glycoprotein</keyword>
<keyword evidence="7" id="KW-1133">Transmembrane helix</keyword>